<feature type="transmembrane region" description="Helical" evidence="1">
    <location>
        <begin position="59"/>
        <end position="76"/>
    </location>
</feature>
<dbReference type="AlphaFoldDB" id="A0A914EG23"/>
<keyword evidence="2" id="KW-1185">Reference proteome</keyword>
<protein>
    <submittedName>
        <fullName evidence="3">Fatty acid hydroxylase domain-containing protein</fullName>
    </submittedName>
</protein>
<keyword evidence="1" id="KW-0472">Membrane</keyword>
<dbReference type="InterPro" id="IPR050307">
    <property type="entry name" value="Sterol_Desaturase_Related"/>
</dbReference>
<evidence type="ECO:0000313" key="2">
    <source>
        <dbReference type="Proteomes" id="UP000887540"/>
    </source>
</evidence>
<feature type="transmembrane region" description="Helical" evidence="1">
    <location>
        <begin position="20"/>
        <end position="39"/>
    </location>
</feature>
<dbReference type="WBParaSite" id="ACRNAN_scaffold8068.g26769.t1">
    <property type="protein sequence ID" value="ACRNAN_scaffold8068.g26769.t1"/>
    <property type="gene ID" value="ACRNAN_scaffold8068.g26769"/>
</dbReference>
<evidence type="ECO:0000313" key="3">
    <source>
        <dbReference type="WBParaSite" id="ACRNAN_scaffold8068.g26769.t1"/>
    </source>
</evidence>
<dbReference type="Proteomes" id="UP000887540">
    <property type="component" value="Unplaced"/>
</dbReference>
<sequence length="198" mass="23160">MAFKIQDNQRFTKERFINALYRILFNQLVIGSIMAFIFYHLSIWRGCSSGKVLPPFKEVFLDIIVCILVEEVLFYYSHRLLHHPRLYKHIHKIHHEWTAPIGPLICGSHLFTIWVWYGLAQFSTTVSHSGYHFPLLPSPESHDYHHFSFNQCFGVLGVLDWLHGTDANFRKTPAYKRHFMSLSLVPVKSLVSNDSKTN</sequence>
<dbReference type="PANTHER" id="PTHR11863">
    <property type="entry name" value="STEROL DESATURASE"/>
    <property type="match status" value="1"/>
</dbReference>
<keyword evidence="1" id="KW-0812">Transmembrane</keyword>
<reference evidence="3" key="1">
    <citation type="submission" date="2022-11" db="UniProtKB">
        <authorList>
            <consortium name="WormBaseParasite"/>
        </authorList>
    </citation>
    <scope>IDENTIFICATION</scope>
</reference>
<proteinExistence type="predicted"/>
<organism evidence="2 3">
    <name type="scientific">Acrobeloides nanus</name>
    <dbReference type="NCBI Taxonomy" id="290746"/>
    <lineage>
        <taxon>Eukaryota</taxon>
        <taxon>Metazoa</taxon>
        <taxon>Ecdysozoa</taxon>
        <taxon>Nematoda</taxon>
        <taxon>Chromadorea</taxon>
        <taxon>Rhabditida</taxon>
        <taxon>Tylenchina</taxon>
        <taxon>Cephalobomorpha</taxon>
        <taxon>Cephaloboidea</taxon>
        <taxon>Cephalobidae</taxon>
        <taxon>Acrobeloides</taxon>
    </lineage>
</organism>
<name>A0A914EG23_9BILA</name>
<evidence type="ECO:0000256" key="1">
    <source>
        <dbReference type="SAM" id="Phobius"/>
    </source>
</evidence>
<keyword evidence="1" id="KW-1133">Transmembrane helix</keyword>
<feature type="transmembrane region" description="Helical" evidence="1">
    <location>
        <begin position="97"/>
        <end position="117"/>
    </location>
</feature>
<accession>A0A914EG23</accession>